<proteinExistence type="inferred from homology"/>
<dbReference type="Proteomes" id="UP001327560">
    <property type="component" value="Chromosome 6"/>
</dbReference>
<dbReference type="InterPro" id="IPR036852">
    <property type="entry name" value="Peptidase_S8/S53_dom_sf"/>
</dbReference>
<name>A0AAQ3QIF2_9LILI</name>
<evidence type="ECO:0000256" key="3">
    <source>
        <dbReference type="SAM" id="SignalP"/>
    </source>
</evidence>
<organism evidence="4 5">
    <name type="scientific">Canna indica</name>
    <name type="common">Indian-shot</name>
    <dbReference type="NCBI Taxonomy" id="4628"/>
    <lineage>
        <taxon>Eukaryota</taxon>
        <taxon>Viridiplantae</taxon>
        <taxon>Streptophyta</taxon>
        <taxon>Embryophyta</taxon>
        <taxon>Tracheophyta</taxon>
        <taxon>Spermatophyta</taxon>
        <taxon>Magnoliopsida</taxon>
        <taxon>Liliopsida</taxon>
        <taxon>Zingiberales</taxon>
        <taxon>Cannaceae</taxon>
        <taxon>Canna</taxon>
    </lineage>
</organism>
<feature type="chain" id="PRO_5043027698" evidence="3">
    <location>
        <begin position="29"/>
        <end position="284"/>
    </location>
</feature>
<protein>
    <submittedName>
        <fullName evidence="4">Subtilisin-like protease SBT1.1</fullName>
    </submittedName>
</protein>
<accession>A0AAQ3QIF2</accession>
<evidence type="ECO:0000313" key="4">
    <source>
        <dbReference type="EMBL" id="WOL10576.1"/>
    </source>
</evidence>
<dbReference type="InterPro" id="IPR045051">
    <property type="entry name" value="SBT"/>
</dbReference>
<dbReference type="GO" id="GO:0006508">
    <property type="term" value="P:proteolysis"/>
    <property type="evidence" value="ECO:0007669"/>
    <property type="project" value="UniProtKB-KW"/>
</dbReference>
<keyword evidence="2 3" id="KW-0732">Signal</keyword>
<dbReference type="AlphaFoldDB" id="A0AAQ3QIF2"/>
<keyword evidence="5" id="KW-1185">Reference proteome</keyword>
<feature type="signal peptide" evidence="3">
    <location>
        <begin position="1"/>
        <end position="28"/>
    </location>
</feature>
<dbReference type="PANTHER" id="PTHR10795">
    <property type="entry name" value="PROPROTEIN CONVERTASE SUBTILISIN/KEXIN"/>
    <property type="match status" value="1"/>
</dbReference>
<dbReference type="Gene3D" id="3.40.50.200">
    <property type="entry name" value="Peptidase S8/S53 domain"/>
    <property type="match status" value="1"/>
</dbReference>
<gene>
    <name evidence="4" type="ORF">Cni_G19335</name>
</gene>
<reference evidence="4 5" key="1">
    <citation type="submission" date="2023-10" db="EMBL/GenBank/DDBJ databases">
        <title>Chromosome-scale genome assembly provides insights into flower coloration mechanisms of Canna indica.</title>
        <authorList>
            <person name="Li C."/>
        </authorList>
    </citation>
    <scope>NUCLEOTIDE SEQUENCE [LARGE SCALE GENOMIC DNA]</scope>
    <source>
        <tissue evidence="4">Flower</tissue>
    </source>
</reference>
<keyword evidence="4" id="KW-0645">Protease</keyword>
<evidence type="ECO:0000313" key="5">
    <source>
        <dbReference type="Proteomes" id="UP001327560"/>
    </source>
</evidence>
<evidence type="ECO:0000256" key="2">
    <source>
        <dbReference type="ARBA" id="ARBA00022729"/>
    </source>
</evidence>
<evidence type="ECO:0000256" key="1">
    <source>
        <dbReference type="ARBA" id="ARBA00011073"/>
    </source>
</evidence>
<dbReference type="Gene3D" id="3.50.30.30">
    <property type="match status" value="1"/>
</dbReference>
<keyword evidence="4" id="KW-0378">Hydrolase</keyword>
<sequence>MKTSNASWVSLIVVGLVASLTIPSTVFCRPTPDHNADHLQTYIIQVKTPVQSMDSDSLKICLRASITLGNGKKINAESVDQSPKFPKSSLPLFYGSSCFSLSATDVEGGVAVIFMNTANSGNTIVVNSFNFPTAIVSSKDGSTIQSYATSSSDPTATISFDGAVLGISPAPTVASFSSRGPSQAVPSIIKPDISGPGSLSRVESFVEMAEGKPKSQSEVWSTVKPFVNGGASGMLATCIILPIDMVKGRGTSSRHPLPSFPDSVRIQLGQGSAIQVTKSIHKLY</sequence>
<dbReference type="GO" id="GO:0004252">
    <property type="term" value="F:serine-type endopeptidase activity"/>
    <property type="evidence" value="ECO:0007669"/>
    <property type="project" value="InterPro"/>
</dbReference>
<dbReference type="EMBL" id="CP136895">
    <property type="protein sequence ID" value="WOL10576.1"/>
    <property type="molecule type" value="Genomic_DNA"/>
</dbReference>
<comment type="similarity">
    <text evidence="1">Belongs to the peptidase S8 family.</text>
</comment>
<dbReference type="CDD" id="cd02120">
    <property type="entry name" value="PA_subtilisin_like"/>
    <property type="match status" value="1"/>
</dbReference>